<evidence type="ECO:0000313" key="1">
    <source>
        <dbReference type="EMBL" id="RNA33860.1"/>
    </source>
</evidence>
<comment type="caution">
    <text evidence="1">The sequence shown here is derived from an EMBL/GenBank/DDBJ whole genome shotgun (WGS) entry which is preliminary data.</text>
</comment>
<protein>
    <submittedName>
        <fullName evidence="1">Uncharacterized protein</fullName>
    </submittedName>
</protein>
<gene>
    <name evidence="1" type="ORF">BpHYR1_023482</name>
</gene>
<dbReference type="AlphaFoldDB" id="A0A3M7SEA3"/>
<organism evidence="1 2">
    <name type="scientific">Brachionus plicatilis</name>
    <name type="common">Marine rotifer</name>
    <name type="synonym">Brachionus muelleri</name>
    <dbReference type="NCBI Taxonomy" id="10195"/>
    <lineage>
        <taxon>Eukaryota</taxon>
        <taxon>Metazoa</taxon>
        <taxon>Spiralia</taxon>
        <taxon>Gnathifera</taxon>
        <taxon>Rotifera</taxon>
        <taxon>Eurotatoria</taxon>
        <taxon>Monogononta</taxon>
        <taxon>Pseudotrocha</taxon>
        <taxon>Ploima</taxon>
        <taxon>Brachionidae</taxon>
        <taxon>Brachionus</taxon>
    </lineage>
</organism>
<dbReference type="Proteomes" id="UP000276133">
    <property type="component" value="Unassembled WGS sequence"/>
</dbReference>
<keyword evidence="2" id="KW-1185">Reference proteome</keyword>
<dbReference type="EMBL" id="REGN01001568">
    <property type="protein sequence ID" value="RNA33860.1"/>
    <property type="molecule type" value="Genomic_DNA"/>
</dbReference>
<accession>A0A3M7SEA3</accession>
<evidence type="ECO:0000313" key="2">
    <source>
        <dbReference type="Proteomes" id="UP000276133"/>
    </source>
</evidence>
<name>A0A3M7SEA3_BRAPC</name>
<proteinExistence type="predicted"/>
<reference evidence="1 2" key="1">
    <citation type="journal article" date="2018" name="Sci. Rep.">
        <title>Genomic signatures of local adaptation to the degree of environmental predictability in rotifers.</title>
        <authorList>
            <person name="Franch-Gras L."/>
            <person name="Hahn C."/>
            <person name="Garcia-Roger E.M."/>
            <person name="Carmona M.J."/>
            <person name="Serra M."/>
            <person name="Gomez A."/>
        </authorList>
    </citation>
    <scope>NUCLEOTIDE SEQUENCE [LARGE SCALE GENOMIC DNA]</scope>
    <source>
        <strain evidence="1">HYR1</strain>
    </source>
</reference>
<sequence>MRKISNNIKFYNMFRNNKRLSYLRLGQKKPKSSRYHESRFKLKEKFFCENELGCMREKPGLKNLSKDNVIPSSSVRVNFRLTSDGLLFETDKLSDLTDGDVYKKVIQSDSDSKRKYHGISMFKKSNVSLWPVILTINELPLSKRYCSENVAIAELFKSHKSFEIT</sequence>